<protein>
    <submittedName>
        <fullName evidence="7">TIGR00374 family protein</fullName>
    </submittedName>
</protein>
<evidence type="ECO:0000256" key="5">
    <source>
        <dbReference type="ARBA" id="ARBA00023136"/>
    </source>
</evidence>
<feature type="transmembrane region" description="Helical" evidence="6">
    <location>
        <begin position="243"/>
        <end position="264"/>
    </location>
</feature>
<dbReference type="PANTHER" id="PTHR39087">
    <property type="entry name" value="UPF0104 MEMBRANE PROTEIN MJ1595"/>
    <property type="match status" value="1"/>
</dbReference>
<evidence type="ECO:0000313" key="8">
    <source>
        <dbReference type="Proteomes" id="UP000244677"/>
    </source>
</evidence>
<evidence type="ECO:0000313" key="7">
    <source>
        <dbReference type="EMBL" id="AWG24789.1"/>
    </source>
</evidence>
<keyword evidence="2" id="KW-1003">Cell membrane</keyword>
<proteinExistence type="predicted"/>
<feature type="transmembrane region" description="Helical" evidence="6">
    <location>
        <begin position="46"/>
        <end position="65"/>
    </location>
</feature>
<dbReference type="KEGG" id="fki:FK004_05875"/>
<evidence type="ECO:0000256" key="3">
    <source>
        <dbReference type="ARBA" id="ARBA00022692"/>
    </source>
</evidence>
<keyword evidence="8" id="KW-1185">Reference proteome</keyword>
<comment type="subcellular location">
    <subcellularLocation>
        <location evidence="1">Cell membrane</location>
        <topology evidence="1">Multi-pass membrane protein</topology>
    </subcellularLocation>
</comment>
<feature type="transmembrane region" description="Helical" evidence="6">
    <location>
        <begin position="215"/>
        <end position="237"/>
    </location>
</feature>
<accession>A0A2S1LM41</accession>
<organism evidence="7 8">
    <name type="scientific">Flavobacterium kingsejongi</name>
    <dbReference type="NCBI Taxonomy" id="1678728"/>
    <lineage>
        <taxon>Bacteria</taxon>
        <taxon>Pseudomonadati</taxon>
        <taxon>Bacteroidota</taxon>
        <taxon>Flavobacteriia</taxon>
        <taxon>Flavobacteriales</taxon>
        <taxon>Flavobacteriaceae</taxon>
        <taxon>Flavobacterium</taxon>
    </lineage>
</organism>
<sequence>MKQTLSKWLSILLPLMLGVFLIIYTYNQFSPEQIKKIQHHFENANYSYIYLSLLLSLISYISRAYRWKYSLNHLGYPNSFHNNFMAVSIGYLMNMTIPRSGEVTRAVILKKYDNIPFDKGFGTIVAERIVDSFILLLCICTALIFQFEVVKAFVIDKIPKQKIAWLLAIGFILFIIALLFYYYSKLKIVLLIKEKISGLKEGLLSIFKMKNKWGFLLHTIIIWVSYILMFYVTIYALPEISHIGIGAVITSFVVGSIAIALTSSGFGTYPVLMSKILLFYSVAETAGSAFGWIVWTSQMLMTVVLGCLSFLLLPLFNKNK</sequence>
<dbReference type="PANTHER" id="PTHR39087:SF2">
    <property type="entry name" value="UPF0104 MEMBRANE PROTEIN MJ1595"/>
    <property type="match status" value="1"/>
</dbReference>
<dbReference type="GO" id="GO:0005886">
    <property type="term" value="C:plasma membrane"/>
    <property type="evidence" value="ECO:0007669"/>
    <property type="project" value="UniProtKB-SubCell"/>
</dbReference>
<feature type="transmembrane region" description="Helical" evidence="6">
    <location>
        <begin position="7"/>
        <end position="26"/>
    </location>
</feature>
<evidence type="ECO:0000256" key="2">
    <source>
        <dbReference type="ARBA" id="ARBA00022475"/>
    </source>
</evidence>
<evidence type="ECO:0000256" key="4">
    <source>
        <dbReference type="ARBA" id="ARBA00022989"/>
    </source>
</evidence>
<keyword evidence="5 6" id="KW-0472">Membrane</keyword>
<dbReference type="OrthoDB" id="9812094at2"/>
<feature type="transmembrane region" description="Helical" evidence="6">
    <location>
        <begin position="276"/>
        <end position="293"/>
    </location>
</feature>
<gene>
    <name evidence="7" type="ORF">FK004_05875</name>
</gene>
<keyword evidence="3 6" id="KW-0812">Transmembrane</keyword>
<feature type="transmembrane region" description="Helical" evidence="6">
    <location>
        <begin position="299"/>
        <end position="316"/>
    </location>
</feature>
<dbReference type="Pfam" id="PF03706">
    <property type="entry name" value="LPG_synthase_TM"/>
    <property type="match status" value="1"/>
</dbReference>
<dbReference type="AlphaFoldDB" id="A0A2S1LM41"/>
<dbReference type="Proteomes" id="UP000244677">
    <property type="component" value="Chromosome"/>
</dbReference>
<dbReference type="RefSeq" id="WP_108736419.1">
    <property type="nucleotide sequence ID" value="NZ_CP020919.1"/>
</dbReference>
<keyword evidence="4 6" id="KW-1133">Transmembrane helix</keyword>
<name>A0A2S1LM41_9FLAO</name>
<evidence type="ECO:0000256" key="6">
    <source>
        <dbReference type="SAM" id="Phobius"/>
    </source>
</evidence>
<reference evidence="7 8" key="1">
    <citation type="submission" date="2017-04" db="EMBL/GenBank/DDBJ databases">
        <title>Complete genome sequence of Flavobacterium kingsejong AJ004.</title>
        <authorList>
            <person name="Lee P.C."/>
        </authorList>
    </citation>
    <scope>NUCLEOTIDE SEQUENCE [LARGE SCALE GENOMIC DNA]</scope>
    <source>
        <strain evidence="7 8">AJ004</strain>
    </source>
</reference>
<feature type="transmembrane region" description="Helical" evidence="6">
    <location>
        <begin position="129"/>
        <end position="147"/>
    </location>
</feature>
<dbReference type="NCBIfam" id="TIGR00374">
    <property type="entry name" value="flippase-like domain"/>
    <property type="match status" value="1"/>
</dbReference>
<dbReference type="InterPro" id="IPR022791">
    <property type="entry name" value="L-PG_synthase/AglD"/>
</dbReference>
<feature type="transmembrane region" description="Helical" evidence="6">
    <location>
        <begin position="163"/>
        <end position="183"/>
    </location>
</feature>
<evidence type="ECO:0000256" key="1">
    <source>
        <dbReference type="ARBA" id="ARBA00004651"/>
    </source>
</evidence>
<dbReference type="EMBL" id="CP020919">
    <property type="protein sequence ID" value="AWG24789.1"/>
    <property type="molecule type" value="Genomic_DNA"/>
</dbReference>